<evidence type="ECO:0000256" key="3">
    <source>
        <dbReference type="SAM" id="Phobius"/>
    </source>
</evidence>
<dbReference type="CDD" id="cd00105">
    <property type="entry name" value="KH-I"/>
    <property type="match status" value="1"/>
</dbReference>
<name>A0A1B0D8U1_PHLPP</name>
<feature type="compositionally biased region" description="Low complexity" evidence="2">
    <location>
        <begin position="219"/>
        <end position="228"/>
    </location>
</feature>
<dbReference type="SUPFAM" id="SSF54791">
    <property type="entry name" value="Eukaryotic type KH-domain (KH-domain type I)"/>
    <property type="match status" value="2"/>
</dbReference>
<dbReference type="SMART" id="SM00333">
    <property type="entry name" value="TUDOR"/>
    <property type="match status" value="1"/>
</dbReference>
<proteinExistence type="predicted"/>
<keyword evidence="5" id="KW-1185">Reference proteome</keyword>
<keyword evidence="1" id="KW-0694">RNA-binding</keyword>
<feature type="region of interest" description="Disordered" evidence="2">
    <location>
        <begin position="204"/>
        <end position="244"/>
    </location>
</feature>
<dbReference type="PANTHER" id="PTHR22948:SF29">
    <property type="entry name" value="FI02030P-RELATED"/>
    <property type="match status" value="1"/>
</dbReference>
<dbReference type="PROSITE" id="PS50304">
    <property type="entry name" value="TUDOR"/>
    <property type="match status" value="1"/>
</dbReference>
<dbReference type="Pfam" id="PF00013">
    <property type="entry name" value="KH_1"/>
    <property type="match status" value="2"/>
</dbReference>
<evidence type="ECO:0000313" key="5">
    <source>
        <dbReference type="Proteomes" id="UP000092462"/>
    </source>
</evidence>
<dbReference type="Gene3D" id="2.40.50.90">
    <property type="match status" value="1"/>
</dbReference>
<accession>A0A1B0D8U1</accession>
<dbReference type="GO" id="GO:0034587">
    <property type="term" value="P:piRNA processing"/>
    <property type="evidence" value="ECO:0007669"/>
    <property type="project" value="TreeGrafter"/>
</dbReference>
<keyword evidence="3" id="KW-0812">Transmembrane</keyword>
<dbReference type="SMART" id="SM00322">
    <property type="entry name" value="KH"/>
    <property type="match status" value="2"/>
</dbReference>
<dbReference type="VEuPathDB" id="VectorBase:PPAI003964"/>
<feature type="compositionally biased region" description="Basic and acidic residues" evidence="2">
    <location>
        <begin position="416"/>
        <end position="427"/>
    </location>
</feature>
<dbReference type="Gene3D" id="3.30.1370.10">
    <property type="entry name" value="K Homology domain, type 1"/>
    <property type="match status" value="2"/>
</dbReference>
<protein>
    <submittedName>
        <fullName evidence="4">Uncharacterized protein</fullName>
    </submittedName>
</protein>
<dbReference type="InterPro" id="IPR004087">
    <property type="entry name" value="KH_dom"/>
</dbReference>
<dbReference type="GO" id="GO:0003723">
    <property type="term" value="F:RNA binding"/>
    <property type="evidence" value="ECO:0007669"/>
    <property type="project" value="UniProtKB-UniRule"/>
</dbReference>
<dbReference type="SUPFAM" id="SSF63748">
    <property type="entry name" value="Tudor/PWWP/MBT"/>
    <property type="match status" value="1"/>
</dbReference>
<dbReference type="EnsemblMetazoa" id="PPAI003964-RA">
    <property type="protein sequence ID" value="PPAI003964-PA"/>
    <property type="gene ID" value="PPAI003964"/>
</dbReference>
<dbReference type="InterPro" id="IPR050621">
    <property type="entry name" value="Tudor_domain_containing"/>
</dbReference>
<dbReference type="InterPro" id="IPR036612">
    <property type="entry name" value="KH_dom_type_1_sf"/>
</dbReference>
<sequence>MKAPVLPMLLGISLCGISGALLYVYLRKRRDERKPVNGAKAQIQEKERAAPTVSIEIVVRNDVVPLLVGREGGSLRAIEEKTKTKIAFREKDDSNQTCTIQGSPEAVKDAQKIVKQLASRPSTVVEKIPVPQSACGKIIGRCGEALQEITRKSQAKVSVESGDRGDGSRRIVLITGTQAQVNTAKLLIEEKVQEDAEARRLMEETQAKREPRLNHRGGSSNSSNSSLSPKEVIPPKAEKLRSTNSDGQMEVYVSAISSPGKFWVQMIGPQCAELDHLVTTMTDYYDQKANQELHRIREPYLGQIVAAVFKWDSKWYRAEVVAILPNEFNDGKVVLDIYFLDYGDSAYVETSEVYQLRPDFLTLRFQAIECFLANVKPASIDNSPQWNARAIERFEELTHVAQWKKLLSRVVSYREKNPTEGTVKREGSPVPGVELFDTTEDGGDINVGAELVAEGLATTIDRYSEPELPAASPKQKPQAPPPPSPPRRENNDLNGHSTPPAKSTNRDDTLRFLSAERLQRNNKVANGVSGKT</sequence>
<dbReference type="GO" id="GO:0005739">
    <property type="term" value="C:mitochondrion"/>
    <property type="evidence" value="ECO:0007669"/>
    <property type="project" value="UniProtKB-ARBA"/>
</dbReference>
<dbReference type="PANTHER" id="PTHR22948">
    <property type="entry name" value="TUDOR DOMAIN CONTAINING PROTEIN"/>
    <property type="match status" value="1"/>
</dbReference>
<dbReference type="InterPro" id="IPR002999">
    <property type="entry name" value="Tudor"/>
</dbReference>
<dbReference type="VEuPathDB" id="VectorBase:PPAPM1_008445"/>
<feature type="compositionally biased region" description="Basic and acidic residues" evidence="2">
    <location>
        <begin position="204"/>
        <end position="213"/>
    </location>
</feature>
<dbReference type="InterPro" id="IPR035437">
    <property type="entry name" value="SNase_OB-fold_sf"/>
</dbReference>
<keyword evidence="3" id="KW-1133">Transmembrane helix</keyword>
<evidence type="ECO:0000256" key="1">
    <source>
        <dbReference type="PROSITE-ProRule" id="PRU00117"/>
    </source>
</evidence>
<dbReference type="PROSITE" id="PS50084">
    <property type="entry name" value="KH_TYPE_1"/>
    <property type="match status" value="2"/>
</dbReference>
<dbReference type="GO" id="GO:0043186">
    <property type="term" value="C:P granule"/>
    <property type="evidence" value="ECO:0007669"/>
    <property type="project" value="TreeGrafter"/>
</dbReference>
<feature type="region of interest" description="Disordered" evidence="2">
    <location>
        <begin position="467"/>
        <end position="510"/>
    </location>
</feature>
<feature type="region of interest" description="Disordered" evidence="2">
    <location>
        <begin position="416"/>
        <end position="441"/>
    </location>
</feature>
<organism evidence="4 5">
    <name type="scientific">Phlebotomus papatasi</name>
    <name type="common">Sandfly</name>
    <dbReference type="NCBI Taxonomy" id="29031"/>
    <lineage>
        <taxon>Eukaryota</taxon>
        <taxon>Metazoa</taxon>
        <taxon>Ecdysozoa</taxon>
        <taxon>Arthropoda</taxon>
        <taxon>Hexapoda</taxon>
        <taxon>Insecta</taxon>
        <taxon>Pterygota</taxon>
        <taxon>Neoptera</taxon>
        <taxon>Endopterygota</taxon>
        <taxon>Diptera</taxon>
        <taxon>Nematocera</taxon>
        <taxon>Psychodoidea</taxon>
        <taxon>Psychodidae</taxon>
        <taxon>Phlebotomus</taxon>
        <taxon>Phlebotomus</taxon>
    </lineage>
</organism>
<dbReference type="AlphaFoldDB" id="A0A1B0D8U1"/>
<evidence type="ECO:0000256" key="2">
    <source>
        <dbReference type="SAM" id="MobiDB-lite"/>
    </source>
</evidence>
<dbReference type="Gene3D" id="2.30.30.140">
    <property type="match status" value="1"/>
</dbReference>
<dbReference type="Proteomes" id="UP000092462">
    <property type="component" value="Unassembled WGS sequence"/>
</dbReference>
<dbReference type="GO" id="GO:0007283">
    <property type="term" value="P:spermatogenesis"/>
    <property type="evidence" value="ECO:0007669"/>
    <property type="project" value="TreeGrafter"/>
</dbReference>
<reference evidence="4" key="1">
    <citation type="submission" date="2022-08" db="UniProtKB">
        <authorList>
            <consortium name="EnsemblMetazoa"/>
        </authorList>
    </citation>
    <scope>IDENTIFICATION</scope>
    <source>
        <strain evidence="4">Israel</strain>
    </source>
</reference>
<evidence type="ECO:0000313" key="4">
    <source>
        <dbReference type="EnsemblMetazoa" id="PPAI003964-PA"/>
    </source>
</evidence>
<feature type="transmembrane region" description="Helical" evidence="3">
    <location>
        <begin position="6"/>
        <end position="26"/>
    </location>
</feature>
<dbReference type="GO" id="GO:0030719">
    <property type="term" value="P:P granule organization"/>
    <property type="evidence" value="ECO:0007669"/>
    <property type="project" value="TreeGrafter"/>
</dbReference>
<keyword evidence="3" id="KW-0472">Membrane</keyword>
<dbReference type="Pfam" id="PF00567">
    <property type="entry name" value="TUDOR"/>
    <property type="match status" value="1"/>
</dbReference>
<dbReference type="InterPro" id="IPR004088">
    <property type="entry name" value="KH_dom_type_1"/>
</dbReference>
<dbReference type="EMBL" id="AJVK01027734">
    <property type="status" value="NOT_ANNOTATED_CDS"/>
    <property type="molecule type" value="Genomic_DNA"/>
</dbReference>
<feature type="compositionally biased region" description="Polar residues" evidence="2">
    <location>
        <begin position="492"/>
        <end position="503"/>
    </location>
</feature>